<comment type="caution">
    <text evidence="1">The sequence shown here is derived from an EMBL/GenBank/DDBJ whole genome shotgun (WGS) entry which is preliminary data.</text>
</comment>
<organism evidence="1 2">
    <name type="scientific">Haloarcula terrestris</name>
    <dbReference type="NCBI Taxonomy" id="2950533"/>
    <lineage>
        <taxon>Archaea</taxon>
        <taxon>Methanobacteriati</taxon>
        <taxon>Methanobacteriota</taxon>
        <taxon>Stenosarchaea group</taxon>
        <taxon>Halobacteria</taxon>
        <taxon>Halobacteriales</taxon>
        <taxon>Haloarculaceae</taxon>
        <taxon>Haloarcula</taxon>
    </lineage>
</organism>
<dbReference type="Proteomes" id="UP001253439">
    <property type="component" value="Unassembled WGS sequence"/>
</dbReference>
<protein>
    <submittedName>
        <fullName evidence="1">Uncharacterized protein</fullName>
    </submittedName>
</protein>
<evidence type="ECO:0000313" key="2">
    <source>
        <dbReference type="Proteomes" id="UP001253439"/>
    </source>
</evidence>
<gene>
    <name evidence="1" type="ORF">NDI54_05840</name>
</gene>
<name>A0AAE4EVF6_9EURY</name>
<reference evidence="1 2" key="1">
    <citation type="submission" date="2022-06" db="EMBL/GenBank/DDBJ databases">
        <title>Haloarcula sp. a new haloarchaeum isolate from saline soil.</title>
        <authorList>
            <person name="Strakova D."/>
            <person name="Galisteo C."/>
            <person name="Sanchez-Porro C."/>
            <person name="Ventosa A."/>
        </authorList>
    </citation>
    <scope>NUCLEOTIDE SEQUENCE [LARGE SCALE GENOMIC DNA]</scope>
    <source>
        <strain evidence="1 2">S1AR25-5A</strain>
    </source>
</reference>
<accession>A0AAE4EVF6</accession>
<sequence>MTVAMDDDLPDEVVTFGGESSIYHRQDPHAEEPTAVCRQHDGNVFRKQRRLVESHYDPCRVCFPGVREGDR</sequence>
<keyword evidence="2" id="KW-1185">Reference proteome</keyword>
<dbReference type="AlphaFoldDB" id="A0AAE4EVF6"/>
<proteinExistence type="predicted"/>
<dbReference type="EMBL" id="JAMQOM010000002">
    <property type="protein sequence ID" value="MDS0220875.1"/>
    <property type="molecule type" value="Genomic_DNA"/>
</dbReference>
<dbReference type="RefSeq" id="WP_310895542.1">
    <property type="nucleotide sequence ID" value="NZ_JAMQOM010000002.1"/>
</dbReference>
<evidence type="ECO:0000313" key="1">
    <source>
        <dbReference type="EMBL" id="MDS0220875.1"/>
    </source>
</evidence>